<dbReference type="EMBL" id="JAULSN010000005">
    <property type="protein sequence ID" value="KAK3371622.1"/>
    <property type="molecule type" value="Genomic_DNA"/>
</dbReference>
<dbReference type="AlphaFoldDB" id="A0AAE0N5K2"/>
<sequence length="181" mass="20667">MESPWQECACSALFPSLSALNDHLDEYKSLKTNLEKTIASASLALESCRAHSAAFEDGHEQSTKVRNCPYNGCKRVQAFSKLKEVRIHYRGHVECNEVCLCCGGRFKLASAFLRHIPDASQMDRMMAHYMSTRRENLVRRVDKELFEAEGRKNKTQEEDEDRRPPKRVKLTEIDPTASNGM</sequence>
<gene>
    <name evidence="2" type="ORF">B0T24DRAFT_629773</name>
</gene>
<protein>
    <submittedName>
        <fullName evidence="2">Uncharacterized protein</fullName>
    </submittedName>
</protein>
<dbReference type="Proteomes" id="UP001287356">
    <property type="component" value="Unassembled WGS sequence"/>
</dbReference>
<evidence type="ECO:0000313" key="3">
    <source>
        <dbReference type="Proteomes" id="UP001287356"/>
    </source>
</evidence>
<accession>A0AAE0N5K2</accession>
<evidence type="ECO:0000256" key="1">
    <source>
        <dbReference type="SAM" id="MobiDB-lite"/>
    </source>
</evidence>
<comment type="caution">
    <text evidence="2">The sequence shown here is derived from an EMBL/GenBank/DDBJ whole genome shotgun (WGS) entry which is preliminary data.</text>
</comment>
<proteinExistence type="predicted"/>
<name>A0AAE0N5K2_9PEZI</name>
<reference evidence="2" key="2">
    <citation type="submission" date="2023-06" db="EMBL/GenBank/DDBJ databases">
        <authorList>
            <consortium name="Lawrence Berkeley National Laboratory"/>
            <person name="Haridas S."/>
            <person name="Hensen N."/>
            <person name="Bonometti L."/>
            <person name="Westerberg I."/>
            <person name="Brannstrom I.O."/>
            <person name="Guillou S."/>
            <person name="Cros-Aarteil S."/>
            <person name="Calhoun S."/>
            <person name="Kuo A."/>
            <person name="Mondo S."/>
            <person name="Pangilinan J."/>
            <person name="Riley R."/>
            <person name="Labutti K."/>
            <person name="Andreopoulos B."/>
            <person name="Lipzen A."/>
            <person name="Chen C."/>
            <person name="Yanf M."/>
            <person name="Daum C."/>
            <person name="Ng V."/>
            <person name="Clum A."/>
            <person name="Steindorff A."/>
            <person name="Ohm R."/>
            <person name="Martin F."/>
            <person name="Silar P."/>
            <person name="Natvig D."/>
            <person name="Lalanne C."/>
            <person name="Gautier V."/>
            <person name="Ament-Velasquez S.L."/>
            <person name="Kruys A."/>
            <person name="Hutchinson M.I."/>
            <person name="Powell A.J."/>
            <person name="Barry K."/>
            <person name="Miller A.N."/>
            <person name="Grigoriev I.V."/>
            <person name="Debuchy R."/>
            <person name="Gladieux P."/>
            <person name="Thoren M.H."/>
            <person name="Johannesson H."/>
        </authorList>
    </citation>
    <scope>NUCLEOTIDE SEQUENCE</scope>
    <source>
        <strain evidence="2">CBS 958.72</strain>
    </source>
</reference>
<feature type="compositionally biased region" description="Basic and acidic residues" evidence="1">
    <location>
        <begin position="146"/>
        <end position="156"/>
    </location>
</feature>
<keyword evidence="3" id="KW-1185">Reference proteome</keyword>
<reference evidence="2" key="1">
    <citation type="journal article" date="2023" name="Mol. Phylogenet. Evol.">
        <title>Genome-scale phylogeny and comparative genomics of the fungal order Sordariales.</title>
        <authorList>
            <person name="Hensen N."/>
            <person name="Bonometti L."/>
            <person name="Westerberg I."/>
            <person name="Brannstrom I.O."/>
            <person name="Guillou S."/>
            <person name="Cros-Aarteil S."/>
            <person name="Calhoun S."/>
            <person name="Haridas S."/>
            <person name="Kuo A."/>
            <person name="Mondo S."/>
            <person name="Pangilinan J."/>
            <person name="Riley R."/>
            <person name="LaButti K."/>
            <person name="Andreopoulos B."/>
            <person name="Lipzen A."/>
            <person name="Chen C."/>
            <person name="Yan M."/>
            <person name="Daum C."/>
            <person name="Ng V."/>
            <person name="Clum A."/>
            <person name="Steindorff A."/>
            <person name="Ohm R.A."/>
            <person name="Martin F."/>
            <person name="Silar P."/>
            <person name="Natvig D.O."/>
            <person name="Lalanne C."/>
            <person name="Gautier V."/>
            <person name="Ament-Velasquez S.L."/>
            <person name="Kruys A."/>
            <person name="Hutchinson M.I."/>
            <person name="Powell A.J."/>
            <person name="Barry K."/>
            <person name="Miller A.N."/>
            <person name="Grigoriev I.V."/>
            <person name="Debuchy R."/>
            <person name="Gladieux P."/>
            <person name="Hiltunen Thoren M."/>
            <person name="Johannesson H."/>
        </authorList>
    </citation>
    <scope>NUCLEOTIDE SEQUENCE</scope>
    <source>
        <strain evidence="2">CBS 958.72</strain>
    </source>
</reference>
<organism evidence="2 3">
    <name type="scientific">Lasiosphaeria ovina</name>
    <dbReference type="NCBI Taxonomy" id="92902"/>
    <lineage>
        <taxon>Eukaryota</taxon>
        <taxon>Fungi</taxon>
        <taxon>Dikarya</taxon>
        <taxon>Ascomycota</taxon>
        <taxon>Pezizomycotina</taxon>
        <taxon>Sordariomycetes</taxon>
        <taxon>Sordariomycetidae</taxon>
        <taxon>Sordariales</taxon>
        <taxon>Lasiosphaeriaceae</taxon>
        <taxon>Lasiosphaeria</taxon>
    </lineage>
</organism>
<evidence type="ECO:0000313" key="2">
    <source>
        <dbReference type="EMBL" id="KAK3371622.1"/>
    </source>
</evidence>
<feature type="region of interest" description="Disordered" evidence="1">
    <location>
        <begin position="146"/>
        <end position="181"/>
    </location>
</feature>